<proteinExistence type="predicted"/>
<dbReference type="WBParaSite" id="ALUE_0000947301-mRNA-1">
    <property type="protein sequence ID" value="ALUE_0000947301-mRNA-1"/>
    <property type="gene ID" value="ALUE_0000947301"/>
</dbReference>
<sequence length="71" mass="7964">MRLYTQLSASQRLNCSRARSFRLVPSNNNWVNETSGDAEVSKGQHDSVIRRPTILTLSTLPCFQSPITVTI</sequence>
<reference evidence="2" key="1">
    <citation type="submission" date="2023-03" db="UniProtKB">
        <authorList>
            <consortium name="WormBaseParasite"/>
        </authorList>
    </citation>
    <scope>IDENTIFICATION</scope>
</reference>
<dbReference type="Proteomes" id="UP000036681">
    <property type="component" value="Unplaced"/>
</dbReference>
<evidence type="ECO:0000313" key="1">
    <source>
        <dbReference type="Proteomes" id="UP000036681"/>
    </source>
</evidence>
<organism evidence="1 2">
    <name type="scientific">Ascaris lumbricoides</name>
    <name type="common">Giant roundworm</name>
    <dbReference type="NCBI Taxonomy" id="6252"/>
    <lineage>
        <taxon>Eukaryota</taxon>
        <taxon>Metazoa</taxon>
        <taxon>Ecdysozoa</taxon>
        <taxon>Nematoda</taxon>
        <taxon>Chromadorea</taxon>
        <taxon>Rhabditida</taxon>
        <taxon>Spirurina</taxon>
        <taxon>Ascaridomorpha</taxon>
        <taxon>Ascaridoidea</taxon>
        <taxon>Ascarididae</taxon>
        <taxon>Ascaris</taxon>
    </lineage>
</organism>
<evidence type="ECO:0000313" key="2">
    <source>
        <dbReference type="WBParaSite" id="ALUE_0000947301-mRNA-1"/>
    </source>
</evidence>
<keyword evidence="1" id="KW-1185">Reference proteome</keyword>
<protein>
    <submittedName>
        <fullName evidence="2">Uncharacterized protein</fullName>
    </submittedName>
</protein>
<name>A0A9J2PJ03_ASCLU</name>
<dbReference type="AlphaFoldDB" id="A0A9J2PJ03"/>
<accession>A0A9J2PJ03</accession>